<dbReference type="EMBL" id="LDAU01000131">
    <property type="protein sequence ID" value="KRX03439.1"/>
    <property type="molecule type" value="Genomic_DNA"/>
</dbReference>
<accession>A0A0V0QM85</accession>
<dbReference type="Proteomes" id="UP000054937">
    <property type="component" value="Unassembled WGS sequence"/>
</dbReference>
<name>A0A0V0QM85_PSEPJ</name>
<dbReference type="InParanoid" id="A0A0V0QM85"/>
<protein>
    <submittedName>
        <fullName evidence="1">Uncharacterized protein</fullName>
    </submittedName>
</protein>
<evidence type="ECO:0000313" key="1">
    <source>
        <dbReference type="EMBL" id="KRX03439.1"/>
    </source>
</evidence>
<keyword evidence="2" id="KW-1185">Reference proteome</keyword>
<reference evidence="1 2" key="1">
    <citation type="journal article" date="2015" name="Sci. Rep.">
        <title>Genome of the facultative scuticociliatosis pathogen Pseudocohnilembus persalinus provides insight into its virulence through horizontal gene transfer.</title>
        <authorList>
            <person name="Xiong J."/>
            <person name="Wang G."/>
            <person name="Cheng J."/>
            <person name="Tian M."/>
            <person name="Pan X."/>
            <person name="Warren A."/>
            <person name="Jiang C."/>
            <person name="Yuan D."/>
            <person name="Miao W."/>
        </authorList>
    </citation>
    <scope>NUCLEOTIDE SEQUENCE [LARGE SCALE GENOMIC DNA]</scope>
    <source>
        <strain evidence="1">36N120E</strain>
    </source>
</reference>
<organism evidence="1 2">
    <name type="scientific">Pseudocohnilembus persalinus</name>
    <name type="common">Ciliate</name>
    <dbReference type="NCBI Taxonomy" id="266149"/>
    <lineage>
        <taxon>Eukaryota</taxon>
        <taxon>Sar</taxon>
        <taxon>Alveolata</taxon>
        <taxon>Ciliophora</taxon>
        <taxon>Intramacronucleata</taxon>
        <taxon>Oligohymenophorea</taxon>
        <taxon>Scuticociliatia</taxon>
        <taxon>Philasterida</taxon>
        <taxon>Pseudocohnilembidae</taxon>
        <taxon>Pseudocohnilembus</taxon>
    </lineage>
</organism>
<evidence type="ECO:0000313" key="2">
    <source>
        <dbReference type="Proteomes" id="UP000054937"/>
    </source>
</evidence>
<sequence>MSLQEPILYSEPFNSNQTNWDKEININHQTPNRYKNSLENARKNVIYIHNIIYRSQSSHKEKNMINNTHLQNLNSSYQINNENNRQLNNQSQSITQEKLVKFPKKLPDNPYPYRDLKSNLYFLNTDGLTYGQETNKLLLSCNPKKVYGKHVVQKIEVDKNDPYGSKKISLSDTSDFINFTRSLQQQTQNPNRLQKRFKCLQYGSQVCSELEKQYLLSKDKNIEFQRKQVLKLQEQQQLQQTKHNWDHSLRTQSQQFGVRPIRSGTKYLQDWRREETKNSIQNGTYQQLLQQEQNIQLKRIRAQTQHQIGKMNNQNSIKKKYSNQLNNKVKSSSKKFYQVNSDQQYQDDSLQYHQQHNQVNQVKFTIPKLQ</sequence>
<dbReference type="AlphaFoldDB" id="A0A0V0QM85"/>
<comment type="caution">
    <text evidence="1">The sequence shown here is derived from an EMBL/GenBank/DDBJ whole genome shotgun (WGS) entry which is preliminary data.</text>
</comment>
<gene>
    <name evidence="1" type="ORF">PPERSA_02818</name>
</gene>
<proteinExistence type="predicted"/>